<dbReference type="PANTHER" id="PTHR36558">
    <property type="entry name" value="GLR1098 PROTEIN"/>
    <property type="match status" value="1"/>
</dbReference>
<dbReference type="PANTHER" id="PTHR36558:SF1">
    <property type="entry name" value="RESTRICTION ENDONUCLEASE DOMAIN-CONTAINING PROTEIN-RELATED"/>
    <property type="match status" value="1"/>
</dbReference>
<keyword evidence="3" id="KW-1185">Reference proteome</keyword>
<keyword evidence="2" id="KW-0378">Hydrolase</keyword>
<evidence type="ECO:0000313" key="2">
    <source>
        <dbReference type="EMBL" id="MBC6609435.1"/>
    </source>
</evidence>
<evidence type="ECO:0000259" key="1">
    <source>
        <dbReference type="Pfam" id="PF05685"/>
    </source>
</evidence>
<dbReference type="Gene3D" id="3.90.1570.10">
    <property type="entry name" value="tt1808, chain A"/>
    <property type="match status" value="1"/>
</dbReference>
<proteinExistence type="predicted"/>
<sequence length="205" mass="23933">MPTLPDYTRRYTVEEYFALEEVSDIRHEYYHGEIFPLDGPQAMAGATFAHNTIKQNCVIALRLGLRGKGCRVFDENVRLRINADDHFTYPDVMVTCAEEDQLETRIVQHPTLLIEVLSNSTELRDRSWKLQQYQLLPSLRQYVLISQKRVFVESYLLNERGAWELTMLRQSQEILYFPSLHLRMTVAEVYEEVGLPPLHLAETIS</sequence>
<dbReference type="Proteomes" id="UP000622017">
    <property type="component" value="Unassembled WGS sequence"/>
</dbReference>
<organism evidence="2 3">
    <name type="scientific">Hymenobacter citatus</name>
    <dbReference type="NCBI Taxonomy" id="2763506"/>
    <lineage>
        <taxon>Bacteria</taxon>
        <taxon>Pseudomonadati</taxon>
        <taxon>Bacteroidota</taxon>
        <taxon>Cytophagia</taxon>
        <taxon>Cytophagales</taxon>
        <taxon>Hymenobacteraceae</taxon>
        <taxon>Hymenobacter</taxon>
    </lineage>
</organism>
<dbReference type="InterPro" id="IPR008538">
    <property type="entry name" value="Uma2"/>
</dbReference>
<evidence type="ECO:0000313" key="3">
    <source>
        <dbReference type="Proteomes" id="UP000622017"/>
    </source>
</evidence>
<reference evidence="2 3" key="1">
    <citation type="submission" date="2020-08" db="EMBL/GenBank/DDBJ databases">
        <title>Hymenobacter sp.</title>
        <authorList>
            <person name="Kim M.K."/>
        </authorList>
    </citation>
    <scope>NUCLEOTIDE SEQUENCE [LARGE SCALE GENOMIC DNA]</scope>
    <source>
        <strain evidence="2 3">BT507</strain>
    </source>
</reference>
<dbReference type="CDD" id="cd06260">
    <property type="entry name" value="DUF820-like"/>
    <property type="match status" value="1"/>
</dbReference>
<gene>
    <name evidence="2" type="ORF">H8B15_00790</name>
</gene>
<keyword evidence="2" id="KW-0255">Endonuclease</keyword>
<keyword evidence="2" id="KW-0540">Nuclease</keyword>
<accession>A0ABR7MEE7</accession>
<comment type="caution">
    <text evidence="2">The sequence shown here is derived from an EMBL/GenBank/DDBJ whole genome shotgun (WGS) entry which is preliminary data.</text>
</comment>
<dbReference type="Pfam" id="PF05685">
    <property type="entry name" value="Uma2"/>
    <property type="match status" value="1"/>
</dbReference>
<dbReference type="RefSeq" id="WP_187317750.1">
    <property type="nucleotide sequence ID" value="NZ_JACSCY010000001.1"/>
</dbReference>
<dbReference type="SUPFAM" id="SSF52980">
    <property type="entry name" value="Restriction endonuclease-like"/>
    <property type="match status" value="1"/>
</dbReference>
<dbReference type="GO" id="GO:0004519">
    <property type="term" value="F:endonuclease activity"/>
    <property type="evidence" value="ECO:0007669"/>
    <property type="project" value="UniProtKB-KW"/>
</dbReference>
<dbReference type="InterPro" id="IPR011335">
    <property type="entry name" value="Restrct_endonuc-II-like"/>
</dbReference>
<dbReference type="EMBL" id="JACSCY010000001">
    <property type="protein sequence ID" value="MBC6609435.1"/>
    <property type="molecule type" value="Genomic_DNA"/>
</dbReference>
<dbReference type="InterPro" id="IPR012296">
    <property type="entry name" value="Nuclease_put_TT1808"/>
</dbReference>
<feature type="domain" description="Putative restriction endonuclease" evidence="1">
    <location>
        <begin position="13"/>
        <end position="179"/>
    </location>
</feature>
<name>A0ABR7MEE7_9BACT</name>
<protein>
    <submittedName>
        <fullName evidence="2">Uma2 family endonuclease</fullName>
    </submittedName>
</protein>